<protein>
    <submittedName>
        <fullName evidence="2">Uncharacterized protein</fullName>
    </submittedName>
</protein>
<organism evidence="2 3">
    <name type="scientific">Micromonospora zhanjiangensis</name>
    <dbReference type="NCBI Taxonomy" id="1522057"/>
    <lineage>
        <taxon>Bacteria</taxon>
        <taxon>Bacillati</taxon>
        <taxon>Actinomycetota</taxon>
        <taxon>Actinomycetes</taxon>
        <taxon>Micromonosporales</taxon>
        <taxon>Micromonosporaceae</taxon>
        <taxon>Micromonospora</taxon>
    </lineage>
</organism>
<reference evidence="3" key="1">
    <citation type="journal article" date="2019" name="Int. J. Syst. Evol. Microbiol.">
        <title>The Global Catalogue of Microorganisms (GCM) 10K type strain sequencing project: providing services to taxonomists for standard genome sequencing and annotation.</title>
        <authorList>
            <consortium name="The Broad Institute Genomics Platform"/>
            <consortium name="The Broad Institute Genome Sequencing Center for Infectious Disease"/>
            <person name="Wu L."/>
            <person name="Ma J."/>
        </authorList>
    </citation>
    <scope>NUCLEOTIDE SEQUENCE [LARGE SCALE GENOMIC DNA]</scope>
    <source>
        <strain evidence="3">2902at01</strain>
    </source>
</reference>
<keyword evidence="1" id="KW-1133">Transmembrane helix</keyword>
<dbReference type="Proteomes" id="UP001595868">
    <property type="component" value="Unassembled WGS sequence"/>
</dbReference>
<keyword evidence="1" id="KW-0812">Transmembrane</keyword>
<name>A0ABV8KUD2_9ACTN</name>
<dbReference type="EMBL" id="JBHSBN010000026">
    <property type="protein sequence ID" value="MFC4109603.1"/>
    <property type="molecule type" value="Genomic_DNA"/>
</dbReference>
<comment type="caution">
    <text evidence="2">The sequence shown here is derived from an EMBL/GenBank/DDBJ whole genome shotgun (WGS) entry which is preliminary data.</text>
</comment>
<accession>A0ABV8KUD2</accession>
<keyword evidence="1" id="KW-0472">Membrane</keyword>
<evidence type="ECO:0000256" key="1">
    <source>
        <dbReference type="SAM" id="Phobius"/>
    </source>
</evidence>
<proteinExistence type="predicted"/>
<feature type="transmembrane region" description="Helical" evidence="1">
    <location>
        <begin position="29"/>
        <end position="49"/>
    </location>
</feature>
<dbReference type="RefSeq" id="WP_377551169.1">
    <property type="nucleotide sequence ID" value="NZ_JBHSBN010000026.1"/>
</dbReference>
<evidence type="ECO:0000313" key="2">
    <source>
        <dbReference type="EMBL" id="MFC4109603.1"/>
    </source>
</evidence>
<keyword evidence="3" id="KW-1185">Reference proteome</keyword>
<evidence type="ECO:0000313" key="3">
    <source>
        <dbReference type="Proteomes" id="UP001595868"/>
    </source>
</evidence>
<gene>
    <name evidence="2" type="ORF">ACFOX0_27180</name>
</gene>
<sequence length="59" mass="6422">MRESEKDLLTRLVRRFVAGEGGSVSGKSVIGLAVVGLIALLVFVGYRLLVVELITNLRH</sequence>